<dbReference type="SUPFAM" id="SSF56801">
    <property type="entry name" value="Acetyl-CoA synthetase-like"/>
    <property type="match status" value="1"/>
</dbReference>
<organism evidence="1">
    <name type="scientific">hydrothermal vent metagenome</name>
    <dbReference type="NCBI Taxonomy" id="652676"/>
    <lineage>
        <taxon>unclassified sequences</taxon>
        <taxon>metagenomes</taxon>
        <taxon>ecological metagenomes</taxon>
    </lineage>
</organism>
<protein>
    <submittedName>
        <fullName evidence="1">Acetoacetyl-CoA synthetase</fullName>
        <ecNumber evidence="1">6.2.1.16</ecNumber>
    </submittedName>
</protein>
<gene>
    <name evidence="1" type="ORF">MNBD_BACTEROID02-1166</name>
</gene>
<dbReference type="EC" id="6.2.1.16" evidence="1"/>
<proteinExistence type="predicted"/>
<dbReference type="GO" id="GO:0030729">
    <property type="term" value="F:acetoacetate-CoA ligase activity"/>
    <property type="evidence" value="ECO:0007669"/>
    <property type="project" value="UniProtKB-EC"/>
</dbReference>
<dbReference type="InterPro" id="IPR045851">
    <property type="entry name" value="AMP-bd_C_sf"/>
</dbReference>
<dbReference type="AlphaFoldDB" id="A0A3B0R425"/>
<evidence type="ECO:0000313" key="1">
    <source>
        <dbReference type="EMBL" id="VAV82648.1"/>
    </source>
</evidence>
<name>A0A3B0R425_9ZZZZ</name>
<dbReference type="EMBL" id="UOEB01000016">
    <property type="protein sequence ID" value="VAV82648.1"/>
    <property type="molecule type" value="Genomic_DNA"/>
</dbReference>
<accession>A0A3B0R425</accession>
<reference evidence="1" key="1">
    <citation type="submission" date="2018-06" db="EMBL/GenBank/DDBJ databases">
        <authorList>
            <person name="Zhirakovskaya E."/>
        </authorList>
    </citation>
    <scope>NUCLEOTIDE SEQUENCE</scope>
</reference>
<dbReference type="Gene3D" id="3.30.300.30">
    <property type="match status" value="1"/>
</dbReference>
<keyword evidence="1" id="KW-0436">Ligase</keyword>
<sequence>RLQEAKKIIRNRLNPLFKVSDLKLIDKLPRTASGKVMRRKLREKYYS</sequence>
<feature type="non-terminal residue" evidence="1">
    <location>
        <position position="1"/>
    </location>
</feature>